<evidence type="ECO:0000256" key="2">
    <source>
        <dbReference type="ARBA" id="ARBA00012438"/>
    </source>
</evidence>
<evidence type="ECO:0000256" key="7">
    <source>
        <dbReference type="ARBA" id="ARBA00022840"/>
    </source>
</evidence>
<evidence type="ECO:0000256" key="8">
    <source>
        <dbReference type="ARBA" id="ARBA00023012"/>
    </source>
</evidence>
<accession>A0A543E485</accession>
<dbReference type="AlphaFoldDB" id="A0A543E485"/>
<keyword evidence="5" id="KW-0547">Nucleotide-binding</keyword>
<dbReference type="RefSeq" id="WP_246106464.1">
    <property type="nucleotide sequence ID" value="NZ_VFPA01000001.1"/>
</dbReference>
<sequence>EQAQMAARETVAREMHDVLGHRLSLLSVHAGALEFRPDAPAEDVARAARVIRESAHQALQDLREVIGVLRAPVGELPQPTAADVPELVAESRRAGMRVVLRHEVEGAVPQTVGRTAYRVVQEALTNARRHAHGADVRVAVAGAADAGLAVEVVNDPPPLPCPHGEPGQGLTGLAERVALAGGRLEHGPTRAGGWRLAAWLPWPT</sequence>
<keyword evidence="11" id="KW-1185">Reference proteome</keyword>
<keyword evidence="3" id="KW-0597">Phosphoprotein</keyword>
<dbReference type="InterPro" id="IPR011712">
    <property type="entry name" value="Sig_transdc_His_kin_sub3_dim/P"/>
</dbReference>
<dbReference type="Gene3D" id="1.20.5.1930">
    <property type="match status" value="1"/>
</dbReference>
<dbReference type="CDD" id="cd16917">
    <property type="entry name" value="HATPase_UhpB-NarQ-NarX-like"/>
    <property type="match status" value="1"/>
</dbReference>
<gene>
    <name evidence="10" type="ORF">FB558_3218</name>
</gene>
<dbReference type="EC" id="2.7.13.3" evidence="2"/>
<evidence type="ECO:0000256" key="5">
    <source>
        <dbReference type="ARBA" id="ARBA00022741"/>
    </source>
</evidence>
<keyword evidence="6 10" id="KW-0418">Kinase</keyword>
<dbReference type="Gene3D" id="3.30.565.10">
    <property type="entry name" value="Histidine kinase-like ATPase, C-terminal domain"/>
    <property type="match status" value="1"/>
</dbReference>
<dbReference type="GO" id="GO:0005524">
    <property type="term" value="F:ATP binding"/>
    <property type="evidence" value="ECO:0007669"/>
    <property type="project" value="UniProtKB-KW"/>
</dbReference>
<dbReference type="GO" id="GO:0016020">
    <property type="term" value="C:membrane"/>
    <property type="evidence" value="ECO:0007669"/>
    <property type="project" value="InterPro"/>
</dbReference>
<dbReference type="InterPro" id="IPR036890">
    <property type="entry name" value="HATPase_C_sf"/>
</dbReference>
<dbReference type="PANTHER" id="PTHR24421:SF10">
    <property type="entry name" value="NITRATE_NITRITE SENSOR PROTEIN NARQ"/>
    <property type="match status" value="1"/>
</dbReference>
<protein>
    <recommendedName>
        <fullName evidence="2">histidine kinase</fullName>
        <ecNumber evidence="2">2.7.13.3</ecNumber>
    </recommendedName>
</protein>
<comment type="catalytic activity">
    <reaction evidence="1">
        <text>ATP + protein L-histidine = ADP + protein N-phospho-L-histidine.</text>
        <dbReference type="EC" id="2.7.13.3"/>
    </reaction>
</comment>
<evidence type="ECO:0000256" key="4">
    <source>
        <dbReference type="ARBA" id="ARBA00022679"/>
    </source>
</evidence>
<evidence type="ECO:0000313" key="10">
    <source>
        <dbReference type="EMBL" id="TQM16405.1"/>
    </source>
</evidence>
<name>A0A543E485_9PSEU</name>
<dbReference type="GO" id="GO:0000155">
    <property type="term" value="F:phosphorelay sensor kinase activity"/>
    <property type="evidence" value="ECO:0007669"/>
    <property type="project" value="InterPro"/>
</dbReference>
<evidence type="ECO:0000256" key="1">
    <source>
        <dbReference type="ARBA" id="ARBA00000085"/>
    </source>
</evidence>
<organism evidence="10 11">
    <name type="scientific">Pseudonocardia kunmingensis</name>
    <dbReference type="NCBI Taxonomy" id="630975"/>
    <lineage>
        <taxon>Bacteria</taxon>
        <taxon>Bacillati</taxon>
        <taxon>Actinomycetota</taxon>
        <taxon>Actinomycetes</taxon>
        <taxon>Pseudonocardiales</taxon>
        <taxon>Pseudonocardiaceae</taxon>
        <taxon>Pseudonocardia</taxon>
    </lineage>
</organism>
<keyword evidence="4" id="KW-0808">Transferase</keyword>
<reference evidence="10 11" key="1">
    <citation type="submission" date="2019-06" db="EMBL/GenBank/DDBJ databases">
        <title>Sequencing the genomes of 1000 actinobacteria strains.</title>
        <authorList>
            <person name="Klenk H.-P."/>
        </authorList>
    </citation>
    <scope>NUCLEOTIDE SEQUENCE [LARGE SCALE GENOMIC DNA]</scope>
    <source>
        <strain evidence="10 11">DSM 45301</strain>
    </source>
</reference>
<keyword evidence="8" id="KW-0902">Two-component regulatory system</keyword>
<keyword evidence="7" id="KW-0067">ATP-binding</keyword>
<evidence type="ECO:0000256" key="6">
    <source>
        <dbReference type="ARBA" id="ARBA00022777"/>
    </source>
</evidence>
<dbReference type="PANTHER" id="PTHR24421">
    <property type="entry name" value="NITRATE/NITRITE SENSOR PROTEIN NARX-RELATED"/>
    <property type="match status" value="1"/>
</dbReference>
<dbReference type="GO" id="GO:0046983">
    <property type="term" value="F:protein dimerization activity"/>
    <property type="evidence" value="ECO:0007669"/>
    <property type="project" value="InterPro"/>
</dbReference>
<dbReference type="Pfam" id="PF07730">
    <property type="entry name" value="HisKA_3"/>
    <property type="match status" value="1"/>
</dbReference>
<evidence type="ECO:0000313" key="11">
    <source>
        <dbReference type="Proteomes" id="UP000315677"/>
    </source>
</evidence>
<feature type="non-terminal residue" evidence="10">
    <location>
        <position position="1"/>
    </location>
</feature>
<dbReference type="Proteomes" id="UP000315677">
    <property type="component" value="Unassembled WGS sequence"/>
</dbReference>
<dbReference type="SUPFAM" id="SSF55874">
    <property type="entry name" value="ATPase domain of HSP90 chaperone/DNA topoisomerase II/histidine kinase"/>
    <property type="match status" value="1"/>
</dbReference>
<dbReference type="EMBL" id="VFPA01000001">
    <property type="protein sequence ID" value="TQM16405.1"/>
    <property type="molecule type" value="Genomic_DNA"/>
</dbReference>
<feature type="domain" description="Signal transduction histidine kinase subgroup 3 dimerisation and phosphoacceptor" evidence="9">
    <location>
        <begin position="8"/>
        <end position="72"/>
    </location>
</feature>
<dbReference type="InterPro" id="IPR050482">
    <property type="entry name" value="Sensor_HK_TwoCompSys"/>
</dbReference>
<comment type="caution">
    <text evidence="10">The sequence shown here is derived from an EMBL/GenBank/DDBJ whole genome shotgun (WGS) entry which is preliminary data.</text>
</comment>
<evidence type="ECO:0000259" key="9">
    <source>
        <dbReference type="Pfam" id="PF07730"/>
    </source>
</evidence>
<evidence type="ECO:0000256" key="3">
    <source>
        <dbReference type="ARBA" id="ARBA00022553"/>
    </source>
</evidence>
<proteinExistence type="predicted"/>